<protein>
    <submittedName>
        <fullName evidence="1">Uncharacterized protein</fullName>
    </submittedName>
</protein>
<dbReference type="Proteomes" id="UP001153954">
    <property type="component" value="Unassembled WGS sequence"/>
</dbReference>
<gene>
    <name evidence="1" type="ORF">EEDITHA_LOCUS18710</name>
</gene>
<proteinExistence type="predicted"/>
<accession>A0AAU9UZ92</accession>
<keyword evidence="2" id="KW-1185">Reference proteome</keyword>
<evidence type="ECO:0000313" key="2">
    <source>
        <dbReference type="Proteomes" id="UP001153954"/>
    </source>
</evidence>
<reference evidence="1" key="1">
    <citation type="submission" date="2022-03" db="EMBL/GenBank/DDBJ databases">
        <authorList>
            <person name="Tunstrom K."/>
        </authorList>
    </citation>
    <scope>NUCLEOTIDE SEQUENCE</scope>
</reference>
<organism evidence="1 2">
    <name type="scientific">Euphydryas editha</name>
    <name type="common">Edith's checkerspot</name>
    <dbReference type="NCBI Taxonomy" id="104508"/>
    <lineage>
        <taxon>Eukaryota</taxon>
        <taxon>Metazoa</taxon>
        <taxon>Ecdysozoa</taxon>
        <taxon>Arthropoda</taxon>
        <taxon>Hexapoda</taxon>
        <taxon>Insecta</taxon>
        <taxon>Pterygota</taxon>
        <taxon>Neoptera</taxon>
        <taxon>Endopterygota</taxon>
        <taxon>Lepidoptera</taxon>
        <taxon>Glossata</taxon>
        <taxon>Ditrysia</taxon>
        <taxon>Papilionoidea</taxon>
        <taxon>Nymphalidae</taxon>
        <taxon>Nymphalinae</taxon>
        <taxon>Euphydryas</taxon>
    </lineage>
</organism>
<comment type="caution">
    <text evidence="1">The sequence shown here is derived from an EMBL/GenBank/DDBJ whole genome shotgun (WGS) entry which is preliminary data.</text>
</comment>
<sequence length="113" mass="12926">MNGGLKLNVTRTEYMVYESPDSSNIQIGLEAVVRSEKFWYLVYVVHESGSIDHEVQARISATWAKWREVTGLTGVVYNRRIALYFKVHNKTSSDRSFYAATSADQHCKLVCVF</sequence>
<name>A0AAU9UZ92_EUPED</name>
<dbReference type="EMBL" id="CAKOGL010000027">
    <property type="protein sequence ID" value="CAH2104321.1"/>
    <property type="molecule type" value="Genomic_DNA"/>
</dbReference>
<evidence type="ECO:0000313" key="1">
    <source>
        <dbReference type="EMBL" id="CAH2104321.1"/>
    </source>
</evidence>
<dbReference type="AlphaFoldDB" id="A0AAU9UZ92"/>